<evidence type="ECO:0000313" key="3">
    <source>
        <dbReference type="EMBL" id="CDH56257.1"/>
    </source>
</evidence>
<dbReference type="InterPro" id="IPR008030">
    <property type="entry name" value="NmrA-like"/>
</dbReference>
<dbReference type="Pfam" id="PF05368">
    <property type="entry name" value="NmrA"/>
    <property type="match status" value="1"/>
</dbReference>
<gene>
    <name evidence="3" type="ORF">LCOR_07326.1</name>
</gene>
<dbReference type="EMBL" id="CBTN010000036">
    <property type="protein sequence ID" value="CDH56257.1"/>
    <property type="molecule type" value="Genomic_DNA"/>
</dbReference>
<dbReference type="OrthoDB" id="2223205at2759"/>
<feature type="compositionally biased region" description="Basic and acidic residues" evidence="1">
    <location>
        <begin position="288"/>
        <end position="299"/>
    </location>
</feature>
<feature type="region of interest" description="Disordered" evidence="1">
    <location>
        <begin position="279"/>
        <end position="299"/>
    </location>
</feature>
<proteinExistence type="predicted"/>
<evidence type="ECO:0000259" key="2">
    <source>
        <dbReference type="Pfam" id="PF05368"/>
    </source>
</evidence>
<dbReference type="Gene3D" id="3.40.50.720">
    <property type="entry name" value="NAD(P)-binding Rossmann-like Domain"/>
    <property type="match status" value="1"/>
</dbReference>
<dbReference type="AlphaFoldDB" id="A0A068S326"/>
<dbReference type="InterPro" id="IPR036291">
    <property type="entry name" value="NAD(P)-bd_dom_sf"/>
</dbReference>
<organism evidence="3 4">
    <name type="scientific">Lichtheimia corymbifera JMRC:FSU:9682</name>
    <dbReference type="NCBI Taxonomy" id="1263082"/>
    <lineage>
        <taxon>Eukaryota</taxon>
        <taxon>Fungi</taxon>
        <taxon>Fungi incertae sedis</taxon>
        <taxon>Mucoromycota</taxon>
        <taxon>Mucoromycotina</taxon>
        <taxon>Mucoromycetes</taxon>
        <taxon>Mucorales</taxon>
        <taxon>Lichtheimiaceae</taxon>
        <taxon>Lichtheimia</taxon>
    </lineage>
</organism>
<evidence type="ECO:0000313" key="4">
    <source>
        <dbReference type="Proteomes" id="UP000027586"/>
    </source>
</evidence>
<keyword evidence="4" id="KW-1185">Reference proteome</keyword>
<reference evidence="3" key="1">
    <citation type="submission" date="2013-08" db="EMBL/GenBank/DDBJ databases">
        <title>Gene expansion shapes genome architecture in the human pathogen Lichtheimia corymbifera: an evolutionary genomics analysis in the ancient terrestrial Mucorales (Mucoromycotina).</title>
        <authorList>
            <person name="Schwartze V.U."/>
            <person name="Winter S."/>
            <person name="Shelest E."/>
            <person name="Marcet-Houben M."/>
            <person name="Horn F."/>
            <person name="Wehner S."/>
            <person name="Hoffmann K."/>
            <person name="Riege K."/>
            <person name="Sammeth M."/>
            <person name="Nowrousian M."/>
            <person name="Valiante V."/>
            <person name="Linde J."/>
            <person name="Jacobsen I.D."/>
            <person name="Marz M."/>
            <person name="Brakhage A.A."/>
            <person name="Gabaldon T."/>
            <person name="Bocker S."/>
            <person name="Voigt K."/>
        </authorList>
    </citation>
    <scope>NUCLEOTIDE SEQUENCE [LARGE SCALE GENOMIC DNA]</scope>
    <source>
        <strain evidence="3">FSU 9682</strain>
    </source>
</reference>
<accession>A0A068S326</accession>
<sequence>MSDPITATKKSSHHYVLVSCVDTYGGHALAYHLATELQRRPGMIKKHWRVRALCHNLEGLQDLVAMDVDLQQVDYKNPMILKAQMKHVKCVIVVPDQTEYRVVNACNIIDAASMHGVKRMQLISLIGCDYAGESTPMGGYNTIEGHLRNVYAYGRWCVFRVPMVHQLFYFWSRMVTQDKCVGMPISPDTEFTVIDIQDVCDAMVTMLLSPRKQDVDVEEDLFDIPDAAVKRIYDLTGTCPYTGGAVAYRLNEALGGEAGEITFQELDEESFRHYLESLGQQHPPAQDPHGRRDPFRPDPRRVLVPATIDLMMDCFRVARETRQMGIVKDDARNLIGRQPKDLSQFFIDNQDQFRDEKID</sequence>
<dbReference type="SUPFAM" id="SSF51735">
    <property type="entry name" value="NAD(P)-binding Rossmann-fold domains"/>
    <property type="match status" value="1"/>
</dbReference>
<comment type="caution">
    <text evidence="3">The sequence shown here is derived from an EMBL/GenBank/DDBJ whole genome shotgun (WGS) entry which is preliminary data.</text>
</comment>
<feature type="domain" description="NmrA-like" evidence="2">
    <location>
        <begin position="44"/>
        <end position="213"/>
    </location>
</feature>
<dbReference type="Proteomes" id="UP000027586">
    <property type="component" value="Unassembled WGS sequence"/>
</dbReference>
<protein>
    <recommendedName>
        <fullName evidence="2">NmrA-like domain-containing protein</fullName>
    </recommendedName>
</protein>
<dbReference type="VEuPathDB" id="FungiDB:LCOR_07326.1"/>
<evidence type="ECO:0000256" key="1">
    <source>
        <dbReference type="SAM" id="MobiDB-lite"/>
    </source>
</evidence>
<name>A0A068S326_9FUNG</name>